<evidence type="ECO:0000259" key="5">
    <source>
        <dbReference type="Pfam" id="PF00582"/>
    </source>
</evidence>
<dbReference type="GO" id="GO:0005524">
    <property type="term" value="F:ATP binding"/>
    <property type="evidence" value="ECO:0007669"/>
    <property type="project" value="UniProtKB-KW"/>
</dbReference>
<dbReference type="KEGG" id="pbro:HOP40_02525"/>
<reference evidence="6 7" key="1">
    <citation type="submission" date="2020-05" db="EMBL/GenBank/DDBJ databases">
        <authorList>
            <person name="Mo P."/>
        </authorList>
    </citation>
    <scope>NUCLEOTIDE SEQUENCE [LARGE SCALE GENOMIC DNA]</scope>
    <source>
        <strain evidence="6 7">Gen01</strain>
    </source>
</reference>
<comment type="similarity">
    <text evidence="1">Belongs to the universal stress protein A family.</text>
</comment>
<evidence type="ECO:0000313" key="7">
    <source>
        <dbReference type="Proteomes" id="UP000505377"/>
    </source>
</evidence>
<dbReference type="PANTHER" id="PTHR46268">
    <property type="entry name" value="STRESS RESPONSE PROTEIN NHAX"/>
    <property type="match status" value="1"/>
</dbReference>
<gene>
    <name evidence="6" type="ORF">HOP40_02525</name>
</gene>
<feature type="region of interest" description="Disordered" evidence="4">
    <location>
        <begin position="301"/>
        <end position="321"/>
    </location>
</feature>
<dbReference type="InterPro" id="IPR014729">
    <property type="entry name" value="Rossmann-like_a/b/a_fold"/>
</dbReference>
<dbReference type="Gene3D" id="3.40.50.620">
    <property type="entry name" value="HUPs"/>
    <property type="match status" value="2"/>
</dbReference>
<evidence type="ECO:0000256" key="4">
    <source>
        <dbReference type="SAM" id="MobiDB-lite"/>
    </source>
</evidence>
<feature type="domain" description="UspA" evidence="5">
    <location>
        <begin position="7"/>
        <end position="143"/>
    </location>
</feature>
<evidence type="ECO:0000256" key="2">
    <source>
        <dbReference type="ARBA" id="ARBA00022741"/>
    </source>
</evidence>
<sequence>MRPDRAPVVVGIGGAGTSDPAVEWASAEAASRGCPLHLVHAYQPPLCADPCGVLPPVDGLVAAREEAEEALAGAVARARAVASDGEVSTALLLGAPARALLDAARGACLLVLGRPGPGGLRGLLGRSVPVRVSVQARCPVVVIGAPRGEGVPDPSPPRVVVGVDASESSAAAVGFGFRAARRRGVPLFAVHAWTPDPPADLEGVAAPRSTAEALARGTLERALDRWEPAFPDVPVHGALVCGDPEHALVSRSRGAALLVVGTSGRGRLLGTALGPVGRAALHRGDCPIAIIRHDHPRIAWSPAAPGREHGGSGRWSTPWPT</sequence>
<feature type="domain" description="UspA" evidence="5">
    <location>
        <begin position="158"/>
        <end position="292"/>
    </location>
</feature>
<protein>
    <submittedName>
        <fullName evidence="6">Universal stress protein</fullName>
    </submittedName>
</protein>
<evidence type="ECO:0000256" key="1">
    <source>
        <dbReference type="ARBA" id="ARBA00008791"/>
    </source>
</evidence>
<evidence type="ECO:0000256" key="3">
    <source>
        <dbReference type="ARBA" id="ARBA00022840"/>
    </source>
</evidence>
<proteinExistence type="inferred from homology"/>
<dbReference type="PANTHER" id="PTHR46268:SF27">
    <property type="entry name" value="UNIVERSAL STRESS PROTEIN RV2623"/>
    <property type="match status" value="1"/>
</dbReference>
<dbReference type="InterPro" id="IPR006016">
    <property type="entry name" value="UspA"/>
</dbReference>
<organism evidence="6 7">
    <name type="scientific">Pseudonocardia broussonetiae</name>
    <dbReference type="NCBI Taxonomy" id="2736640"/>
    <lineage>
        <taxon>Bacteria</taxon>
        <taxon>Bacillati</taxon>
        <taxon>Actinomycetota</taxon>
        <taxon>Actinomycetes</taxon>
        <taxon>Pseudonocardiales</taxon>
        <taxon>Pseudonocardiaceae</taxon>
        <taxon>Pseudonocardia</taxon>
    </lineage>
</organism>
<dbReference type="RefSeq" id="WP_172154264.1">
    <property type="nucleotide sequence ID" value="NZ_CP053564.1"/>
</dbReference>
<dbReference type="AlphaFoldDB" id="A0A6M6JD23"/>
<dbReference type="PRINTS" id="PR01438">
    <property type="entry name" value="UNVRSLSTRESS"/>
</dbReference>
<keyword evidence="3" id="KW-0067">ATP-binding</keyword>
<dbReference type="SUPFAM" id="SSF52402">
    <property type="entry name" value="Adenine nucleotide alpha hydrolases-like"/>
    <property type="match status" value="2"/>
</dbReference>
<dbReference type="EMBL" id="CP053564">
    <property type="protein sequence ID" value="QJY44855.1"/>
    <property type="molecule type" value="Genomic_DNA"/>
</dbReference>
<dbReference type="Pfam" id="PF00582">
    <property type="entry name" value="Usp"/>
    <property type="match status" value="2"/>
</dbReference>
<keyword evidence="7" id="KW-1185">Reference proteome</keyword>
<dbReference type="Proteomes" id="UP000505377">
    <property type="component" value="Chromosome"/>
</dbReference>
<keyword evidence="2" id="KW-0547">Nucleotide-binding</keyword>
<dbReference type="InterPro" id="IPR006015">
    <property type="entry name" value="Universal_stress_UspA"/>
</dbReference>
<name>A0A6M6JD23_9PSEU</name>
<evidence type="ECO:0000313" key="6">
    <source>
        <dbReference type="EMBL" id="QJY44855.1"/>
    </source>
</evidence>
<accession>A0A6M6JD23</accession>